<keyword evidence="2" id="KW-1185">Reference proteome</keyword>
<organism evidence="1 2">
    <name type="scientific">Cetraspora pellucida</name>
    <dbReference type="NCBI Taxonomy" id="1433469"/>
    <lineage>
        <taxon>Eukaryota</taxon>
        <taxon>Fungi</taxon>
        <taxon>Fungi incertae sedis</taxon>
        <taxon>Mucoromycota</taxon>
        <taxon>Glomeromycotina</taxon>
        <taxon>Glomeromycetes</taxon>
        <taxon>Diversisporales</taxon>
        <taxon>Gigasporaceae</taxon>
        <taxon>Cetraspora</taxon>
    </lineage>
</organism>
<comment type="caution">
    <text evidence="1">The sequence shown here is derived from an EMBL/GenBank/DDBJ whole genome shotgun (WGS) entry which is preliminary data.</text>
</comment>
<dbReference type="Proteomes" id="UP000789366">
    <property type="component" value="Unassembled WGS sequence"/>
</dbReference>
<proteinExistence type="predicted"/>
<reference evidence="1" key="1">
    <citation type="submission" date="2021-06" db="EMBL/GenBank/DDBJ databases">
        <authorList>
            <person name="Kallberg Y."/>
            <person name="Tangrot J."/>
            <person name="Rosling A."/>
        </authorList>
    </citation>
    <scope>NUCLEOTIDE SEQUENCE</scope>
    <source>
        <strain evidence="1">28 12/20/2015</strain>
    </source>
</reference>
<accession>A0ACA9P3K4</accession>
<name>A0ACA9P3K4_9GLOM</name>
<evidence type="ECO:0000313" key="1">
    <source>
        <dbReference type="EMBL" id="CAG8687938.1"/>
    </source>
</evidence>
<protein>
    <submittedName>
        <fullName evidence="1">3718_t:CDS:1</fullName>
    </submittedName>
</protein>
<gene>
    <name evidence="1" type="ORF">SPELUC_LOCUS10594</name>
</gene>
<sequence length="170" mass="19653">MEQTLCIHFINYLTTLKLPPNLTLKKQQQFKKQAIHYIVKNNQLYRKPKGSLQKLLFVVQESKLLTVLHGLHSDILAGHFGIDGTYNPITPLDLALSSTTNAEEPPYEQHLQVHIDFITNKLQQVQLKAQQNIETAQQKQKERHDEHVKKTSFHIGDKVLLYWSAQAKVH</sequence>
<evidence type="ECO:0000313" key="2">
    <source>
        <dbReference type="Proteomes" id="UP000789366"/>
    </source>
</evidence>
<dbReference type="EMBL" id="CAJVPW010020146">
    <property type="protein sequence ID" value="CAG8687938.1"/>
    <property type="molecule type" value="Genomic_DNA"/>
</dbReference>
<feature type="non-terminal residue" evidence="1">
    <location>
        <position position="170"/>
    </location>
</feature>